<dbReference type="GO" id="GO:0006367">
    <property type="term" value="P:transcription initiation at RNA polymerase II promoter"/>
    <property type="evidence" value="ECO:0007669"/>
    <property type="project" value="TreeGrafter"/>
</dbReference>
<comment type="caution">
    <text evidence="5">The sequence shown here is derived from an EMBL/GenBank/DDBJ whole genome shotgun (WGS) entry which is preliminary data.</text>
</comment>
<reference evidence="5 6" key="1">
    <citation type="journal article" date="2018" name="Mol. Plant">
        <title>The genome of Artemisia annua provides insight into the evolution of Asteraceae family and artemisinin biosynthesis.</title>
        <authorList>
            <person name="Shen Q."/>
            <person name="Zhang L."/>
            <person name="Liao Z."/>
            <person name="Wang S."/>
            <person name="Yan T."/>
            <person name="Shi P."/>
            <person name="Liu M."/>
            <person name="Fu X."/>
            <person name="Pan Q."/>
            <person name="Wang Y."/>
            <person name="Lv Z."/>
            <person name="Lu X."/>
            <person name="Zhang F."/>
            <person name="Jiang W."/>
            <person name="Ma Y."/>
            <person name="Chen M."/>
            <person name="Hao X."/>
            <person name="Li L."/>
            <person name="Tang Y."/>
            <person name="Lv G."/>
            <person name="Zhou Y."/>
            <person name="Sun X."/>
            <person name="Brodelius P.E."/>
            <person name="Rose J.K.C."/>
            <person name="Tang K."/>
        </authorList>
    </citation>
    <scope>NUCLEOTIDE SEQUENCE [LARGE SCALE GENOMIC DNA]</scope>
    <source>
        <strain evidence="6">cv. Huhao1</strain>
        <tissue evidence="5">Leaf</tissue>
    </source>
</reference>
<dbReference type="AlphaFoldDB" id="A0A2U1MC06"/>
<sequence>MGSDICVMDLGLRLVVVYLAVQAMEELQRMHAMNNNYQRAAKAMNKSCGTPLVPFAMLYPFIEPQLDKDRAMQLRGLYAGFRNRRISKVEFVRRVRTIVGDHMIKMAVYKFQTTRAD</sequence>
<dbReference type="PANTHER" id="PTHR15138:SF14">
    <property type="entry name" value="TRANSCRIPTION INITIATION FACTOR TFIID SUBUNIT 4"/>
    <property type="match status" value="1"/>
</dbReference>
<keyword evidence="3" id="KW-0732">Signal</keyword>
<evidence type="ECO:0000313" key="5">
    <source>
        <dbReference type="EMBL" id="PWA58778.1"/>
    </source>
</evidence>
<protein>
    <submittedName>
        <fullName evidence="5">Histone-fold</fullName>
    </submittedName>
</protein>
<dbReference type="InterPro" id="IPR045144">
    <property type="entry name" value="TAF4"/>
</dbReference>
<evidence type="ECO:0000259" key="4">
    <source>
        <dbReference type="PROSITE" id="PS51879"/>
    </source>
</evidence>
<dbReference type="Proteomes" id="UP000245207">
    <property type="component" value="Unassembled WGS sequence"/>
</dbReference>
<comment type="subcellular location">
    <subcellularLocation>
        <location evidence="1">Nucleus</location>
    </subcellularLocation>
</comment>
<dbReference type="GO" id="GO:0003677">
    <property type="term" value="F:DNA binding"/>
    <property type="evidence" value="ECO:0007669"/>
    <property type="project" value="TreeGrafter"/>
</dbReference>
<dbReference type="PANTHER" id="PTHR15138">
    <property type="entry name" value="TRANSCRIPTION INITIATION FACTOR TFIID SUBUNIT 4"/>
    <property type="match status" value="1"/>
</dbReference>
<evidence type="ECO:0000256" key="3">
    <source>
        <dbReference type="SAM" id="SignalP"/>
    </source>
</evidence>
<dbReference type="GO" id="GO:0016251">
    <property type="term" value="F:RNA polymerase II general transcription initiation factor activity"/>
    <property type="evidence" value="ECO:0007669"/>
    <property type="project" value="TreeGrafter"/>
</dbReference>
<name>A0A2U1MC06_ARTAN</name>
<dbReference type="InterPro" id="IPR022003">
    <property type="entry name" value="RST"/>
</dbReference>
<organism evidence="5 6">
    <name type="scientific">Artemisia annua</name>
    <name type="common">Sweet wormwood</name>
    <dbReference type="NCBI Taxonomy" id="35608"/>
    <lineage>
        <taxon>Eukaryota</taxon>
        <taxon>Viridiplantae</taxon>
        <taxon>Streptophyta</taxon>
        <taxon>Embryophyta</taxon>
        <taxon>Tracheophyta</taxon>
        <taxon>Spermatophyta</taxon>
        <taxon>Magnoliopsida</taxon>
        <taxon>eudicotyledons</taxon>
        <taxon>Gunneridae</taxon>
        <taxon>Pentapetalae</taxon>
        <taxon>asterids</taxon>
        <taxon>campanulids</taxon>
        <taxon>Asterales</taxon>
        <taxon>Asteraceae</taxon>
        <taxon>Asteroideae</taxon>
        <taxon>Anthemideae</taxon>
        <taxon>Artemisiinae</taxon>
        <taxon>Artemisia</taxon>
    </lineage>
</organism>
<keyword evidence="2" id="KW-0539">Nucleus</keyword>
<keyword evidence="6" id="KW-1185">Reference proteome</keyword>
<feature type="signal peptide" evidence="3">
    <location>
        <begin position="1"/>
        <end position="23"/>
    </location>
</feature>
<evidence type="ECO:0000256" key="1">
    <source>
        <dbReference type="ARBA" id="ARBA00004123"/>
    </source>
</evidence>
<evidence type="ECO:0000313" key="6">
    <source>
        <dbReference type="Proteomes" id="UP000245207"/>
    </source>
</evidence>
<dbReference type="STRING" id="35608.A0A2U1MC06"/>
<feature type="chain" id="PRO_5015645037" evidence="3">
    <location>
        <begin position="24"/>
        <end position="117"/>
    </location>
</feature>
<dbReference type="Pfam" id="PF12174">
    <property type="entry name" value="RST"/>
    <property type="match status" value="1"/>
</dbReference>
<dbReference type="GO" id="GO:0005669">
    <property type="term" value="C:transcription factor TFIID complex"/>
    <property type="evidence" value="ECO:0007669"/>
    <property type="project" value="InterPro"/>
</dbReference>
<dbReference type="OrthoDB" id="1752243at2759"/>
<dbReference type="PROSITE" id="PS51879">
    <property type="entry name" value="RST"/>
    <property type="match status" value="1"/>
</dbReference>
<feature type="domain" description="RST" evidence="4">
    <location>
        <begin position="46"/>
        <end position="117"/>
    </location>
</feature>
<evidence type="ECO:0000256" key="2">
    <source>
        <dbReference type="ARBA" id="ARBA00023242"/>
    </source>
</evidence>
<proteinExistence type="predicted"/>
<accession>A0A2U1MC06</accession>
<dbReference type="EMBL" id="PKPP01005795">
    <property type="protein sequence ID" value="PWA58778.1"/>
    <property type="molecule type" value="Genomic_DNA"/>
</dbReference>
<gene>
    <name evidence="5" type="ORF">CTI12_AA396910</name>
</gene>